<dbReference type="EMBL" id="FOSJ01000017">
    <property type="protein sequence ID" value="SFK23583.1"/>
    <property type="molecule type" value="Genomic_DNA"/>
</dbReference>
<evidence type="ECO:0000256" key="4">
    <source>
        <dbReference type="ARBA" id="ARBA00023306"/>
    </source>
</evidence>
<evidence type="ECO:0000256" key="3">
    <source>
        <dbReference type="ARBA" id="ARBA00023210"/>
    </source>
</evidence>
<feature type="domain" description="Septum site-determining protein MinC N-terminal" evidence="8">
    <location>
        <begin position="5"/>
        <end position="82"/>
    </location>
</feature>
<evidence type="ECO:0000256" key="6">
    <source>
        <dbReference type="HAMAP-Rule" id="MF_00267"/>
    </source>
</evidence>
<comment type="similarity">
    <text evidence="1 6">Belongs to the MinC family.</text>
</comment>
<evidence type="ECO:0000259" key="8">
    <source>
        <dbReference type="Pfam" id="PF22642"/>
    </source>
</evidence>
<dbReference type="InterPro" id="IPR016098">
    <property type="entry name" value="CAP/MinC_C"/>
</dbReference>
<dbReference type="Proteomes" id="UP000199589">
    <property type="component" value="Unassembled WGS sequence"/>
</dbReference>
<dbReference type="InterPro" id="IPR036145">
    <property type="entry name" value="MinC_C_sf"/>
</dbReference>
<proteinExistence type="inferred from homology"/>
<protein>
    <recommendedName>
        <fullName evidence="6">Probable septum site-determining protein MinC</fullName>
    </recommendedName>
</protein>
<dbReference type="GO" id="GO:0000902">
    <property type="term" value="P:cell morphogenesis"/>
    <property type="evidence" value="ECO:0007669"/>
    <property type="project" value="InterPro"/>
</dbReference>
<name>A0A1I3XVS9_9LACT</name>
<evidence type="ECO:0000256" key="5">
    <source>
        <dbReference type="ARBA" id="ARBA00046874"/>
    </source>
</evidence>
<dbReference type="PANTHER" id="PTHR34108">
    <property type="entry name" value="SEPTUM SITE-DETERMINING PROTEIN MINC"/>
    <property type="match status" value="1"/>
</dbReference>
<organism evidence="9 10">
    <name type="scientific">Marinilactibacillus piezotolerans</name>
    <dbReference type="NCBI Taxonomy" id="258723"/>
    <lineage>
        <taxon>Bacteria</taxon>
        <taxon>Bacillati</taxon>
        <taxon>Bacillota</taxon>
        <taxon>Bacilli</taxon>
        <taxon>Lactobacillales</taxon>
        <taxon>Carnobacteriaceae</taxon>
        <taxon>Marinilactibacillus</taxon>
    </lineage>
</organism>
<keyword evidence="2 6" id="KW-0132">Cell division</keyword>
<dbReference type="InterPro" id="IPR055219">
    <property type="entry name" value="MinC_N_1"/>
</dbReference>
<dbReference type="Gene3D" id="3.30.160.540">
    <property type="match status" value="1"/>
</dbReference>
<evidence type="ECO:0000313" key="9">
    <source>
        <dbReference type="EMBL" id="SFK23583.1"/>
    </source>
</evidence>
<evidence type="ECO:0000256" key="1">
    <source>
        <dbReference type="ARBA" id="ARBA00006291"/>
    </source>
</evidence>
<dbReference type="GO" id="GO:0000917">
    <property type="term" value="P:division septum assembly"/>
    <property type="evidence" value="ECO:0007669"/>
    <property type="project" value="UniProtKB-KW"/>
</dbReference>
<dbReference type="RefSeq" id="WP_177206354.1">
    <property type="nucleotide sequence ID" value="NZ_FOSJ01000017.1"/>
</dbReference>
<dbReference type="InterPro" id="IPR005526">
    <property type="entry name" value="Septum_form_inhib_MinC_C"/>
</dbReference>
<evidence type="ECO:0000256" key="2">
    <source>
        <dbReference type="ARBA" id="ARBA00022618"/>
    </source>
</evidence>
<comment type="function">
    <text evidence="6">Cell division inhibitor that blocks the formation of polar Z ring septums. Rapidly oscillates between the poles of the cell to destabilize FtsZ filaments that have formed before they mature into polar Z rings. Prevents FtsZ polymerization.</text>
</comment>
<reference evidence="10" key="1">
    <citation type="submission" date="2016-10" db="EMBL/GenBank/DDBJ databases">
        <authorList>
            <person name="Varghese N."/>
            <person name="Submissions S."/>
        </authorList>
    </citation>
    <scope>NUCLEOTIDE SEQUENCE [LARGE SCALE GENOMIC DNA]</scope>
    <source>
        <strain evidence="10">DSM 16108</strain>
    </source>
</reference>
<dbReference type="InterPro" id="IPR013033">
    <property type="entry name" value="MinC"/>
</dbReference>
<evidence type="ECO:0000313" key="10">
    <source>
        <dbReference type="Proteomes" id="UP000199589"/>
    </source>
</evidence>
<feature type="domain" description="Septum formation inhibitor MinC C-terminal" evidence="7">
    <location>
        <begin position="106"/>
        <end position="195"/>
    </location>
</feature>
<keyword evidence="3 6" id="KW-0717">Septation</keyword>
<evidence type="ECO:0000259" key="7">
    <source>
        <dbReference type="Pfam" id="PF03775"/>
    </source>
</evidence>
<keyword evidence="4 6" id="KW-0131">Cell cycle</keyword>
<comment type="subunit">
    <text evidence="5 6">Interacts with MinD and FtsZ.</text>
</comment>
<dbReference type="Pfam" id="PF22642">
    <property type="entry name" value="MinC_N_1"/>
    <property type="match status" value="1"/>
</dbReference>
<dbReference type="HAMAP" id="MF_00267">
    <property type="entry name" value="MinC"/>
    <property type="match status" value="1"/>
</dbReference>
<dbReference type="SUPFAM" id="SSF63848">
    <property type="entry name" value="Cell-division inhibitor MinC, C-terminal domain"/>
    <property type="match status" value="1"/>
</dbReference>
<dbReference type="Pfam" id="PF03775">
    <property type="entry name" value="MinC_C"/>
    <property type="match status" value="1"/>
</dbReference>
<gene>
    <name evidence="6" type="primary">minC</name>
    <name evidence="9" type="ORF">SAMN04488569_101726</name>
</gene>
<accession>A0A1I3XVS9</accession>
<dbReference type="GO" id="GO:1901891">
    <property type="term" value="P:regulation of cell septum assembly"/>
    <property type="evidence" value="ECO:0007669"/>
    <property type="project" value="InterPro"/>
</dbReference>
<dbReference type="AlphaFoldDB" id="A0A1I3XVS9"/>
<dbReference type="PANTHER" id="PTHR34108:SF1">
    <property type="entry name" value="SEPTUM SITE-DETERMINING PROTEIN MINC"/>
    <property type="match status" value="1"/>
</dbReference>
<dbReference type="Gene3D" id="2.160.20.70">
    <property type="match status" value="1"/>
</dbReference>
<keyword evidence="10" id="KW-1185">Reference proteome</keyword>
<sequence length="229" mass="24711">MQKIVTLKGTKDGFQLLVDQAAAFQTVLDEISKLIEPLKKEATADKPLELTIKTGNKLFTDKEKNATITLIEEKSHLKVKNIEAEVVTIDSALKWHNEVSPKLQISTVRSGQIIEAEGDLLLVGSVHPGGIVKATGSIFILGDLRGTAHAGAKGKKESVVVANFSYDAQVRIVDHVHVIEQPDAKVSEGSSAVEVVYLDDLHILRISPLSDIKNLRPELGNVTGGLING</sequence>